<feature type="compositionally biased region" description="Basic and acidic residues" evidence="1">
    <location>
        <begin position="29"/>
        <end position="42"/>
    </location>
</feature>
<evidence type="ECO:0000256" key="1">
    <source>
        <dbReference type="SAM" id="MobiDB-lite"/>
    </source>
</evidence>
<sequence length="265" mass="28622">MGCPPELAAHSALQRCSQSPISYQSLHMAHTERAASQHDASESIRPSSVLASRRPTIPRAPFTQGQSRPKRRGHARNLASHQASYCPSLNSRTRPDGGLSMVREALPHPSTTPGSACPVSGSPRPPRLTPLSKCRAVPPYAVPHALLASSPPSSFELRERGGIVIHRGKSVRGTCCVRFGFRVGPSSSQKIGRYVHAGCVLLALVVRAAPVSPFLVPSTRPRYRCDSRDRGPGRGMVSTPQTYICTRRSGDFVPVMIPHCQSARK</sequence>
<feature type="region of interest" description="Disordered" evidence="1">
    <location>
        <begin position="28"/>
        <end position="81"/>
    </location>
</feature>
<dbReference type="EMBL" id="ML145106">
    <property type="protein sequence ID" value="TBU60323.1"/>
    <property type="molecule type" value="Genomic_DNA"/>
</dbReference>
<keyword evidence="3" id="KW-1185">Reference proteome</keyword>
<proteinExistence type="predicted"/>
<name>A0A4Q9PZS5_9APHY</name>
<evidence type="ECO:0000313" key="3">
    <source>
        <dbReference type="Proteomes" id="UP000292082"/>
    </source>
</evidence>
<dbReference type="Proteomes" id="UP000292082">
    <property type="component" value="Unassembled WGS sequence"/>
</dbReference>
<accession>A0A4Q9PZS5</accession>
<dbReference type="AlphaFoldDB" id="A0A4Q9PZS5"/>
<protein>
    <submittedName>
        <fullName evidence="2">Uncharacterized protein</fullName>
    </submittedName>
</protein>
<gene>
    <name evidence="2" type="ORF">BD310DRAFT_923270</name>
</gene>
<organism evidence="2 3">
    <name type="scientific">Dichomitus squalens</name>
    <dbReference type="NCBI Taxonomy" id="114155"/>
    <lineage>
        <taxon>Eukaryota</taxon>
        <taxon>Fungi</taxon>
        <taxon>Dikarya</taxon>
        <taxon>Basidiomycota</taxon>
        <taxon>Agaricomycotina</taxon>
        <taxon>Agaricomycetes</taxon>
        <taxon>Polyporales</taxon>
        <taxon>Polyporaceae</taxon>
        <taxon>Dichomitus</taxon>
    </lineage>
</organism>
<evidence type="ECO:0000313" key="2">
    <source>
        <dbReference type="EMBL" id="TBU60323.1"/>
    </source>
</evidence>
<reference evidence="2 3" key="1">
    <citation type="submission" date="2019-01" db="EMBL/GenBank/DDBJ databases">
        <title>Draft genome sequences of three monokaryotic isolates of the white-rot basidiomycete fungus Dichomitus squalens.</title>
        <authorList>
            <consortium name="DOE Joint Genome Institute"/>
            <person name="Lopez S.C."/>
            <person name="Andreopoulos B."/>
            <person name="Pangilinan J."/>
            <person name="Lipzen A."/>
            <person name="Riley R."/>
            <person name="Ahrendt S."/>
            <person name="Ng V."/>
            <person name="Barry K."/>
            <person name="Daum C."/>
            <person name="Grigoriev I.V."/>
            <person name="Hilden K.S."/>
            <person name="Makela M.R."/>
            <person name="de Vries R.P."/>
        </authorList>
    </citation>
    <scope>NUCLEOTIDE SEQUENCE [LARGE SCALE GENOMIC DNA]</scope>
    <source>
        <strain evidence="2 3">CBS 464.89</strain>
    </source>
</reference>